<keyword evidence="7 12" id="KW-0378">Hydrolase</keyword>
<evidence type="ECO:0000256" key="10">
    <source>
        <dbReference type="ARBA" id="ARBA00023080"/>
    </source>
</evidence>
<dbReference type="EMBL" id="JBEFKJ010000030">
    <property type="protein sequence ID" value="KAL2038790.1"/>
    <property type="molecule type" value="Genomic_DNA"/>
</dbReference>
<comment type="function">
    <text evidence="12">IMP-specific 5'-nucleotidase involved in IMP (inositol monophosphate) degradation.</text>
</comment>
<keyword evidence="10 12" id="KW-0546">Nucleotide metabolism</keyword>
<evidence type="ECO:0000256" key="1">
    <source>
        <dbReference type="ARBA" id="ARBA00001946"/>
    </source>
</evidence>
<keyword evidence="8" id="KW-0067">ATP-binding</keyword>
<name>A0ABR4A143_9LECA</name>
<evidence type="ECO:0000256" key="7">
    <source>
        <dbReference type="ARBA" id="ARBA00022801"/>
    </source>
</evidence>
<organism evidence="13 14">
    <name type="scientific">Stereocaulon virgatum</name>
    <dbReference type="NCBI Taxonomy" id="373712"/>
    <lineage>
        <taxon>Eukaryota</taxon>
        <taxon>Fungi</taxon>
        <taxon>Dikarya</taxon>
        <taxon>Ascomycota</taxon>
        <taxon>Pezizomycotina</taxon>
        <taxon>Lecanoromycetes</taxon>
        <taxon>OSLEUM clade</taxon>
        <taxon>Lecanoromycetidae</taxon>
        <taxon>Lecanorales</taxon>
        <taxon>Lecanorineae</taxon>
        <taxon>Stereocaulaceae</taxon>
        <taxon>Stereocaulon</taxon>
    </lineage>
</organism>
<evidence type="ECO:0000256" key="3">
    <source>
        <dbReference type="ARBA" id="ARBA00011881"/>
    </source>
</evidence>
<dbReference type="Proteomes" id="UP001590950">
    <property type="component" value="Unassembled WGS sequence"/>
</dbReference>
<reference evidence="13 14" key="1">
    <citation type="submission" date="2024-09" db="EMBL/GenBank/DDBJ databases">
        <title>Rethinking Asexuality: The Enigmatic Case of Functional Sexual Genes in Lepraria (Stereocaulaceae).</title>
        <authorList>
            <person name="Doellman M."/>
            <person name="Sun Y."/>
            <person name="Barcenas-Pena A."/>
            <person name="Lumbsch H.T."/>
            <person name="Grewe F."/>
        </authorList>
    </citation>
    <scope>NUCLEOTIDE SEQUENCE [LARGE SCALE GENOMIC DNA]</scope>
    <source>
        <strain evidence="13 14">Mercado 3170</strain>
    </source>
</reference>
<comment type="catalytic activity">
    <reaction evidence="11">
        <text>IMP + H2O = inosine + phosphate</text>
        <dbReference type="Rhea" id="RHEA:27718"/>
        <dbReference type="ChEBI" id="CHEBI:15377"/>
        <dbReference type="ChEBI" id="CHEBI:17596"/>
        <dbReference type="ChEBI" id="CHEBI:43474"/>
        <dbReference type="ChEBI" id="CHEBI:58053"/>
        <dbReference type="EC" id="3.1.3.99"/>
    </reaction>
</comment>
<keyword evidence="5" id="KW-0479">Metal-binding</keyword>
<evidence type="ECO:0000256" key="11">
    <source>
        <dbReference type="ARBA" id="ARBA00047413"/>
    </source>
</evidence>
<keyword evidence="14" id="KW-1185">Reference proteome</keyword>
<dbReference type="SUPFAM" id="SSF56784">
    <property type="entry name" value="HAD-like"/>
    <property type="match status" value="1"/>
</dbReference>
<evidence type="ECO:0000313" key="14">
    <source>
        <dbReference type="Proteomes" id="UP001590950"/>
    </source>
</evidence>
<comment type="subunit">
    <text evidence="3 12">Homotetramer.</text>
</comment>
<dbReference type="InterPro" id="IPR036412">
    <property type="entry name" value="HAD-like_sf"/>
</dbReference>
<comment type="caution">
    <text evidence="13">The sequence shown here is derived from an EMBL/GenBank/DDBJ whole genome shotgun (WGS) entry which is preliminary data.</text>
</comment>
<accession>A0ABR4A143</accession>
<comment type="cofactor">
    <cofactor evidence="1 12">
        <name>Mg(2+)</name>
        <dbReference type="ChEBI" id="CHEBI:18420"/>
    </cofactor>
</comment>
<dbReference type="Pfam" id="PF06437">
    <property type="entry name" value="ISN1"/>
    <property type="match status" value="1"/>
</dbReference>
<keyword evidence="9 12" id="KW-0460">Magnesium</keyword>
<dbReference type="PANTHER" id="PTHR28213">
    <property type="entry name" value="IMP-SPECIFIC 5'-NUCLEOTIDASE 1"/>
    <property type="match status" value="1"/>
</dbReference>
<evidence type="ECO:0000313" key="13">
    <source>
        <dbReference type="EMBL" id="KAL2038790.1"/>
    </source>
</evidence>
<dbReference type="PIRSF" id="PIRSF028836">
    <property type="entry name" value="ISN1"/>
    <property type="match status" value="1"/>
</dbReference>
<evidence type="ECO:0000256" key="12">
    <source>
        <dbReference type="PIRNR" id="PIRNR028836"/>
    </source>
</evidence>
<keyword evidence="6" id="KW-0547">Nucleotide-binding</keyword>
<proteinExistence type="inferred from homology"/>
<gene>
    <name evidence="13" type="ORF">N7G274_008548</name>
</gene>
<evidence type="ECO:0000256" key="2">
    <source>
        <dbReference type="ARBA" id="ARBA00005307"/>
    </source>
</evidence>
<evidence type="ECO:0000256" key="8">
    <source>
        <dbReference type="ARBA" id="ARBA00022840"/>
    </source>
</evidence>
<protein>
    <recommendedName>
        <fullName evidence="4 12">IMP-specific 5'-nucleotidase 1</fullName>
        <ecNumber evidence="12">3.1.3.-</ecNumber>
    </recommendedName>
</protein>
<evidence type="ECO:0000256" key="4">
    <source>
        <dbReference type="ARBA" id="ARBA00015544"/>
    </source>
</evidence>
<evidence type="ECO:0000256" key="9">
    <source>
        <dbReference type="ARBA" id="ARBA00022842"/>
    </source>
</evidence>
<dbReference type="InterPro" id="IPR009453">
    <property type="entry name" value="ISN1"/>
</dbReference>
<evidence type="ECO:0000256" key="5">
    <source>
        <dbReference type="ARBA" id="ARBA00022723"/>
    </source>
</evidence>
<dbReference type="EC" id="3.1.3.-" evidence="12"/>
<dbReference type="PANTHER" id="PTHR28213:SF1">
    <property type="entry name" value="IMP-SPECIFIC 5'-NUCLEOTIDASE 1"/>
    <property type="match status" value="1"/>
</dbReference>
<sequence length="420" mass="47156">MTTRYRVEYALKTHRRDQLIEWIKGLLAVPFVLHSQPTAVYDSKPRNHVLGEMALTAHRRYAEILHDVEELINDHIALQKSGTQERSKLKHLVPSVGLFFTPLLLEKAFEYQDEKRRISSRRFVPPSFNDIRLILNSAQVMSLIQGGPLELVTFDGDVTLYADGQFLTPDNPVIPRIINLLSQGVKVGIVTAAGYTEASNYFDRLYGLLNRVRSDVLEKNLVDPCLIILGGESNYLFKFDVTSEHFLEHVDRQEWMLPEMSLWSEKNIEALLDVAEKALRECILNLGLCAEILRKERAVGIIPIDGAHKLTREQLEETVLVTQQVVEMSPAAKFVPFCAFNGGNDIFVDIGDKGWGVLACQRYLGGIEGGKTLHIGDQFLSAGANDFKARLACTTAWIASPTETVELLDELATHSRLNAT</sequence>
<comment type="similarity">
    <text evidence="2 12">Belongs to the ISN1 family.</text>
</comment>
<evidence type="ECO:0000256" key="6">
    <source>
        <dbReference type="ARBA" id="ARBA00022741"/>
    </source>
</evidence>